<name>A0A0M0KAI1_9EUKA</name>
<dbReference type="Pfam" id="PF22486">
    <property type="entry name" value="MATH_2"/>
    <property type="match status" value="1"/>
</dbReference>
<dbReference type="PROSITE" id="PS50144">
    <property type="entry name" value="MATH"/>
    <property type="match status" value="1"/>
</dbReference>
<dbReference type="InterPro" id="IPR000210">
    <property type="entry name" value="BTB/POZ_dom"/>
</dbReference>
<dbReference type="InterPro" id="IPR002083">
    <property type="entry name" value="MATH/TRAF_dom"/>
</dbReference>
<feature type="compositionally biased region" description="Basic and acidic residues" evidence="1">
    <location>
        <begin position="1"/>
        <end position="18"/>
    </location>
</feature>
<dbReference type="Proteomes" id="UP000037460">
    <property type="component" value="Unassembled WGS sequence"/>
</dbReference>
<dbReference type="CDD" id="cd18186">
    <property type="entry name" value="BTB_POZ_ZBTB_KLHL-like"/>
    <property type="match status" value="1"/>
</dbReference>
<evidence type="ECO:0000259" key="3">
    <source>
        <dbReference type="PROSITE" id="PS50144"/>
    </source>
</evidence>
<dbReference type="Gene3D" id="2.60.210.10">
    <property type="entry name" value="Apoptosis, Tumor Necrosis Factor Receptor Associated Protein 2, Chain A"/>
    <property type="match status" value="1"/>
</dbReference>
<dbReference type="PANTHER" id="PTHR24410">
    <property type="entry name" value="HL07962P-RELATED"/>
    <property type="match status" value="1"/>
</dbReference>
<feature type="domain" description="MATH" evidence="3">
    <location>
        <begin position="360"/>
        <end position="453"/>
    </location>
</feature>
<evidence type="ECO:0000256" key="1">
    <source>
        <dbReference type="SAM" id="MobiDB-lite"/>
    </source>
</evidence>
<proteinExistence type="predicted"/>
<dbReference type="EMBL" id="JWZX01000745">
    <property type="protein sequence ID" value="KOO35804.1"/>
    <property type="molecule type" value="Genomic_DNA"/>
</dbReference>
<evidence type="ECO:0000259" key="2">
    <source>
        <dbReference type="PROSITE" id="PS50097"/>
    </source>
</evidence>
<dbReference type="Gene3D" id="3.30.710.10">
    <property type="entry name" value="Potassium Channel Kv1.1, Chain A"/>
    <property type="match status" value="1"/>
</dbReference>
<dbReference type="CDD" id="cd18474">
    <property type="entry name" value="BACK_KLHL35"/>
    <property type="match status" value="1"/>
</dbReference>
<dbReference type="Gene3D" id="1.25.40.420">
    <property type="match status" value="1"/>
</dbReference>
<dbReference type="PROSITE" id="PS50097">
    <property type="entry name" value="BTB"/>
    <property type="match status" value="1"/>
</dbReference>
<evidence type="ECO:0000313" key="4">
    <source>
        <dbReference type="EMBL" id="KOO35804.1"/>
    </source>
</evidence>
<sequence>MMADDQGRRVRQRTEESSSQHALTASDVEDVRVASLQADLRGGETLRLDVTSHISALFDSASLSDVELVAKRDDGLVERRFRCHRVVLASMSSYFRSLFTSGMAEVSQPAVVLHGVDPDLCERVLRLLYGQPVGVTQESLMTVVHLAEFYGIAPLLARTSALLNSFVTIGANNCCAQLVEASALRCAQAQQHCRAVLLRDFAAAVRQPAFRKLELATIAELLEDDSLACEEEVVVLQGLSAWCTAQEPLPPDAQLAQLLALVRWPLLPMARLAAVEDDHPLLATSSALPLLLLEGFRYHAAEPSAKRAMRQSHARCRPRVGMLALFPLLPQGGPWRAPAIWKLLESTDSNTADEPRVPSQFSFVWNVPHFRTLSCLSMYSPAFRVNGHSWKLYLYPKGNNASGQHLSVYLDSGISDAHEMLPEDPKAPYLLNPLGGFLNDGTISLGVFIEGLP</sequence>
<gene>
    <name evidence="4" type="ORF">Ctob_011491</name>
</gene>
<accession>A0A0M0KAI1</accession>
<organism evidence="4 5">
    <name type="scientific">Chrysochromulina tobinii</name>
    <dbReference type="NCBI Taxonomy" id="1460289"/>
    <lineage>
        <taxon>Eukaryota</taxon>
        <taxon>Haptista</taxon>
        <taxon>Haptophyta</taxon>
        <taxon>Prymnesiophyceae</taxon>
        <taxon>Prymnesiales</taxon>
        <taxon>Chrysochromulinaceae</taxon>
        <taxon>Chrysochromulina</taxon>
    </lineage>
</organism>
<dbReference type="SMART" id="SM00225">
    <property type="entry name" value="BTB"/>
    <property type="match status" value="1"/>
</dbReference>
<dbReference type="Pfam" id="PF00651">
    <property type="entry name" value="BTB"/>
    <property type="match status" value="1"/>
</dbReference>
<dbReference type="SUPFAM" id="SSF49599">
    <property type="entry name" value="TRAF domain-like"/>
    <property type="match status" value="1"/>
</dbReference>
<dbReference type="InterPro" id="IPR051481">
    <property type="entry name" value="BTB-POZ/Galectin-3-binding"/>
</dbReference>
<comment type="caution">
    <text evidence="4">The sequence shown here is derived from an EMBL/GenBank/DDBJ whole genome shotgun (WGS) entry which is preliminary data.</text>
</comment>
<protein>
    <submittedName>
        <fullName evidence="4">Kelch-like protein 38</fullName>
    </submittedName>
</protein>
<dbReference type="PANTHER" id="PTHR24410:SF23">
    <property type="entry name" value="BTB DOMAIN-CONTAINING PROTEIN-RELATED"/>
    <property type="match status" value="1"/>
</dbReference>
<evidence type="ECO:0000313" key="5">
    <source>
        <dbReference type="Proteomes" id="UP000037460"/>
    </source>
</evidence>
<reference evidence="5" key="1">
    <citation type="journal article" date="2015" name="PLoS Genet.">
        <title>Genome Sequence and Transcriptome Analyses of Chrysochromulina tobin: Metabolic Tools for Enhanced Algal Fitness in the Prominent Order Prymnesiales (Haptophyceae).</title>
        <authorList>
            <person name="Hovde B.T."/>
            <person name="Deodato C.R."/>
            <person name="Hunsperger H.M."/>
            <person name="Ryken S.A."/>
            <person name="Yost W."/>
            <person name="Jha R.K."/>
            <person name="Patterson J."/>
            <person name="Monnat R.J. Jr."/>
            <person name="Barlow S.B."/>
            <person name="Starkenburg S.R."/>
            <person name="Cattolico R.A."/>
        </authorList>
    </citation>
    <scope>NUCLEOTIDE SEQUENCE</scope>
    <source>
        <strain evidence="5">CCMP291</strain>
    </source>
</reference>
<dbReference type="OrthoDB" id="6359816at2759"/>
<dbReference type="SUPFAM" id="SSF54695">
    <property type="entry name" value="POZ domain"/>
    <property type="match status" value="1"/>
</dbReference>
<dbReference type="InterPro" id="IPR008974">
    <property type="entry name" value="TRAF-like"/>
</dbReference>
<dbReference type="CDD" id="cd00121">
    <property type="entry name" value="MATH"/>
    <property type="match status" value="1"/>
</dbReference>
<feature type="domain" description="BTB" evidence="2">
    <location>
        <begin position="64"/>
        <end position="137"/>
    </location>
</feature>
<keyword evidence="5" id="KW-1185">Reference proteome</keyword>
<feature type="region of interest" description="Disordered" evidence="1">
    <location>
        <begin position="1"/>
        <end position="24"/>
    </location>
</feature>
<dbReference type="AlphaFoldDB" id="A0A0M0KAI1"/>
<dbReference type="SMART" id="SM00875">
    <property type="entry name" value="BACK"/>
    <property type="match status" value="1"/>
</dbReference>
<dbReference type="Pfam" id="PF07707">
    <property type="entry name" value="BACK"/>
    <property type="match status" value="1"/>
</dbReference>
<dbReference type="InterPro" id="IPR011333">
    <property type="entry name" value="SKP1/BTB/POZ_sf"/>
</dbReference>
<dbReference type="InterPro" id="IPR011705">
    <property type="entry name" value="BACK"/>
</dbReference>